<gene>
    <name evidence="1" type="ORF">V8G54_006684</name>
</gene>
<dbReference type="Proteomes" id="UP001374535">
    <property type="component" value="Chromosome 2"/>
</dbReference>
<reference evidence="1 2" key="1">
    <citation type="journal article" date="2023" name="Life. Sci Alliance">
        <title>Evolutionary insights into 3D genome organization and epigenetic landscape of Vigna mungo.</title>
        <authorList>
            <person name="Junaid A."/>
            <person name="Singh B."/>
            <person name="Bhatia S."/>
        </authorList>
    </citation>
    <scope>NUCLEOTIDE SEQUENCE [LARGE SCALE GENOMIC DNA]</scope>
    <source>
        <strain evidence="1">Urdbean</strain>
    </source>
</reference>
<accession>A0AAQ3P2C4</accession>
<protein>
    <submittedName>
        <fullName evidence="1">Uncharacterized protein</fullName>
    </submittedName>
</protein>
<evidence type="ECO:0000313" key="1">
    <source>
        <dbReference type="EMBL" id="WVZ19362.1"/>
    </source>
</evidence>
<organism evidence="1 2">
    <name type="scientific">Vigna mungo</name>
    <name type="common">Black gram</name>
    <name type="synonym">Phaseolus mungo</name>
    <dbReference type="NCBI Taxonomy" id="3915"/>
    <lineage>
        <taxon>Eukaryota</taxon>
        <taxon>Viridiplantae</taxon>
        <taxon>Streptophyta</taxon>
        <taxon>Embryophyta</taxon>
        <taxon>Tracheophyta</taxon>
        <taxon>Spermatophyta</taxon>
        <taxon>Magnoliopsida</taxon>
        <taxon>eudicotyledons</taxon>
        <taxon>Gunneridae</taxon>
        <taxon>Pentapetalae</taxon>
        <taxon>rosids</taxon>
        <taxon>fabids</taxon>
        <taxon>Fabales</taxon>
        <taxon>Fabaceae</taxon>
        <taxon>Papilionoideae</taxon>
        <taxon>50 kb inversion clade</taxon>
        <taxon>NPAAA clade</taxon>
        <taxon>indigoferoid/millettioid clade</taxon>
        <taxon>Phaseoleae</taxon>
        <taxon>Vigna</taxon>
    </lineage>
</organism>
<proteinExistence type="predicted"/>
<sequence>MLYVQQKGHFAKSCPNLVDKDIKLFTSLKIRNEEVESLYSEQSSPHEDTIFAVRNSLEEELSKEESLPIFSSEEITSINSSPPHPNIEIQILPTIIDLNTKTIIGIKFFSECTIWEKVIGSKLSGKDILIGIDIFSDADKLQILPTSLKYKREFKPFVETSTLFSLPESSLDIERVKKKLLSLCADNHEGFSHPKPLWKNPYFFVKLPFKLNEDVNPYESNSSWNDII</sequence>
<evidence type="ECO:0000313" key="2">
    <source>
        <dbReference type="Proteomes" id="UP001374535"/>
    </source>
</evidence>
<keyword evidence="2" id="KW-1185">Reference proteome</keyword>
<dbReference type="EMBL" id="CP144699">
    <property type="protein sequence ID" value="WVZ19362.1"/>
    <property type="molecule type" value="Genomic_DNA"/>
</dbReference>
<dbReference type="AlphaFoldDB" id="A0AAQ3P2C4"/>
<name>A0AAQ3P2C4_VIGMU</name>